<dbReference type="RefSeq" id="WP_078746416.1">
    <property type="nucleotide sequence ID" value="NZ_FUXG01000027.1"/>
</dbReference>
<evidence type="ECO:0000313" key="1">
    <source>
        <dbReference type="EMBL" id="OPX55015.1"/>
    </source>
</evidence>
<proteinExistence type="predicted"/>
<protein>
    <submittedName>
        <fullName evidence="1">Uncharacterized protein</fullName>
    </submittedName>
</protein>
<comment type="caution">
    <text evidence="1">The sequence shown here is derived from an EMBL/GenBank/DDBJ whole genome shotgun (WGS) entry which is preliminary data.</text>
</comment>
<reference evidence="1 2" key="1">
    <citation type="submission" date="2017-01" db="EMBL/GenBank/DDBJ databases">
        <title>Genome Sequencing of a Marine Spirillum, Oceanospirillum multiglobuliferum ATCC 33336, from Japan.</title>
        <authorList>
            <person name="Carney J.G."/>
            <person name="Trachtenberg A.M."/>
            <person name="Rheaume B.A."/>
            <person name="Linnane J.D."/>
            <person name="Pitts N.L."/>
            <person name="Mykles D.L."/>
            <person name="Maclea K.S."/>
        </authorList>
    </citation>
    <scope>NUCLEOTIDE SEQUENCE [LARGE SCALE GENOMIC DNA]</scope>
    <source>
        <strain evidence="1 2">ATCC 33336</strain>
    </source>
</reference>
<dbReference type="EMBL" id="MTSM01000014">
    <property type="protein sequence ID" value="OPX55015.1"/>
    <property type="molecule type" value="Genomic_DNA"/>
</dbReference>
<dbReference type="Proteomes" id="UP000191418">
    <property type="component" value="Unassembled WGS sequence"/>
</dbReference>
<gene>
    <name evidence="1" type="ORF">BTE48_10985</name>
</gene>
<sequence>MGQDEVVYLLSDFSPERYVYLRFYVQYVYNMVRAVLGAGAAHYSPLLLVYNPDDHDDCNLLKSLQQHQQTMDIVL</sequence>
<organism evidence="1 2">
    <name type="scientific">Oceanospirillum multiglobuliferum</name>
    <dbReference type="NCBI Taxonomy" id="64969"/>
    <lineage>
        <taxon>Bacteria</taxon>
        <taxon>Pseudomonadati</taxon>
        <taxon>Pseudomonadota</taxon>
        <taxon>Gammaproteobacteria</taxon>
        <taxon>Oceanospirillales</taxon>
        <taxon>Oceanospirillaceae</taxon>
        <taxon>Oceanospirillum</taxon>
    </lineage>
</organism>
<name>A0A1T4SAR4_9GAMM</name>
<dbReference type="AlphaFoldDB" id="A0A1T4SAR4"/>
<evidence type="ECO:0000313" key="2">
    <source>
        <dbReference type="Proteomes" id="UP000191418"/>
    </source>
</evidence>
<accession>A0A1T4SAR4</accession>
<keyword evidence="2" id="KW-1185">Reference proteome</keyword>